<protein>
    <submittedName>
        <fullName evidence="1">Uncharacterized protein</fullName>
    </submittedName>
</protein>
<dbReference type="STRING" id="493475.GARC_3745"/>
<dbReference type="Proteomes" id="UP000006327">
    <property type="component" value="Unassembled WGS sequence"/>
</dbReference>
<dbReference type="EMBL" id="BAEO01000055">
    <property type="protein sequence ID" value="GAC20699.1"/>
    <property type="molecule type" value="Genomic_DNA"/>
</dbReference>
<reference evidence="1 2" key="1">
    <citation type="journal article" date="2017" name="Antonie Van Leeuwenhoek">
        <title>Rhizobium rhizosphaerae sp. nov., a novel species isolated from rice rhizosphere.</title>
        <authorList>
            <person name="Zhao J.J."/>
            <person name="Zhang J."/>
            <person name="Zhang R.J."/>
            <person name="Zhang C.W."/>
            <person name="Yin H.Q."/>
            <person name="Zhang X.X."/>
        </authorList>
    </citation>
    <scope>NUCLEOTIDE SEQUENCE [LARGE SCALE GENOMIC DNA]</scope>
    <source>
        <strain evidence="1 2">BSs20135</strain>
    </source>
</reference>
<accession>K6XJ53</accession>
<dbReference type="AlphaFoldDB" id="K6XJ53"/>
<name>K6XJ53_9ALTE</name>
<proteinExistence type="predicted"/>
<gene>
    <name evidence="1" type="ORF">GARC_3745</name>
</gene>
<organism evidence="1 2">
    <name type="scientific">Paraglaciecola arctica BSs20135</name>
    <dbReference type="NCBI Taxonomy" id="493475"/>
    <lineage>
        <taxon>Bacteria</taxon>
        <taxon>Pseudomonadati</taxon>
        <taxon>Pseudomonadota</taxon>
        <taxon>Gammaproteobacteria</taxon>
        <taxon>Alteromonadales</taxon>
        <taxon>Alteromonadaceae</taxon>
        <taxon>Paraglaciecola</taxon>
    </lineage>
</organism>
<keyword evidence="2" id="KW-1185">Reference proteome</keyword>
<comment type="caution">
    <text evidence="1">The sequence shown here is derived from an EMBL/GenBank/DDBJ whole genome shotgun (WGS) entry which is preliminary data.</text>
</comment>
<evidence type="ECO:0000313" key="1">
    <source>
        <dbReference type="EMBL" id="GAC20699.1"/>
    </source>
</evidence>
<sequence>MLLIYPRLKARRLFCEFSGVIGRDSQLSDVPPGADHRDLLNSQNNRMKSIALERRFSGYSFFAVDQKFNG</sequence>
<evidence type="ECO:0000313" key="2">
    <source>
        <dbReference type="Proteomes" id="UP000006327"/>
    </source>
</evidence>